<keyword evidence="1" id="KW-0472">Membrane</keyword>
<evidence type="ECO:0000313" key="2">
    <source>
        <dbReference type="EMBL" id="SFD03926.1"/>
    </source>
</evidence>
<gene>
    <name evidence="2" type="ORF">SAMN05421762_3292</name>
</gene>
<keyword evidence="1" id="KW-1133">Transmembrane helix</keyword>
<keyword evidence="3" id="KW-1185">Reference proteome</keyword>
<keyword evidence="1" id="KW-0812">Transmembrane</keyword>
<dbReference type="OrthoDB" id="5354324at2"/>
<reference evidence="2 3" key="1">
    <citation type="submission" date="2016-10" db="EMBL/GenBank/DDBJ databases">
        <authorList>
            <person name="de Groot N.N."/>
        </authorList>
    </citation>
    <scope>NUCLEOTIDE SEQUENCE [LARGE SCALE GENOMIC DNA]</scope>
    <source>
        <strain evidence="2 3">DSM 29619</strain>
    </source>
</reference>
<evidence type="ECO:0000256" key="1">
    <source>
        <dbReference type="SAM" id="Phobius"/>
    </source>
</evidence>
<dbReference type="Proteomes" id="UP000231644">
    <property type="component" value="Unassembled WGS sequence"/>
</dbReference>
<dbReference type="EMBL" id="FOLX01000001">
    <property type="protein sequence ID" value="SFD03926.1"/>
    <property type="molecule type" value="Genomic_DNA"/>
</dbReference>
<dbReference type="RefSeq" id="WP_093445802.1">
    <property type="nucleotide sequence ID" value="NZ_BAABWI010000002.1"/>
</dbReference>
<name>A0A1I1P2M3_9RHOB</name>
<dbReference type="AlphaFoldDB" id="A0A1I1P2M3"/>
<dbReference type="STRING" id="517719.SAMN05421762_3292"/>
<protein>
    <recommendedName>
        <fullName evidence="4">DUF1523 domain-containing protein</fullName>
    </recommendedName>
</protein>
<evidence type="ECO:0000313" key="3">
    <source>
        <dbReference type="Proteomes" id="UP000231644"/>
    </source>
</evidence>
<sequence length="213" mass="25097">MAYIKWAFRAVVALFVVAFLHYTLPQHDIVRISDTYEKRVDFGENSIFWAKEDTGNATGTVNRDVFFIQTIKKNGKPLVYRNEDTGWGWPPYFKFDTSNLQTEASDLRSTSENPKWVMVTHYGWRIEFQSIFPNAIAVKQVADPDMTIIPWLNIIILVLLFAVFWAIRVRWLRFWDRRIDPIVEGVDEGWDNLADSAREGRGRFSRWLASWRR</sequence>
<accession>A0A1I1P2M3</accession>
<proteinExistence type="predicted"/>
<dbReference type="Pfam" id="PF07509">
    <property type="entry name" value="DUF1523"/>
    <property type="match status" value="1"/>
</dbReference>
<dbReference type="InterPro" id="IPR011088">
    <property type="entry name" value="Phage_phiNM3_A0EWY4"/>
</dbReference>
<feature type="transmembrane region" description="Helical" evidence="1">
    <location>
        <begin position="148"/>
        <end position="167"/>
    </location>
</feature>
<organism evidence="2 3">
    <name type="scientific">Pseudooceanicola nitratireducens</name>
    <dbReference type="NCBI Taxonomy" id="517719"/>
    <lineage>
        <taxon>Bacteria</taxon>
        <taxon>Pseudomonadati</taxon>
        <taxon>Pseudomonadota</taxon>
        <taxon>Alphaproteobacteria</taxon>
        <taxon>Rhodobacterales</taxon>
        <taxon>Paracoccaceae</taxon>
        <taxon>Pseudooceanicola</taxon>
    </lineage>
</organism>
<evidence type="ECO:0008006" key="4">
    <source>
        <dbReference type="Google" id="ProtNLM"/>
    </source>
</evidence>